<organism evidence="2 3">
    <name type="scientific">Babesia caballi</name>
    <dbReference type="NCBI Taxonomy" id="5871"/>
    <lineage>
        <taxon>Eukaryota</taxon>
        <taxon>Sar</taxon>
        <taxon>Alveolata</taxon>
        <taxon>Apicomplexa</taxon>
        <taxon>Aconoidasida</taxon>
        <taxon>Piroplasmida</taxon>
        <taxon>Babesiidae</taxon>
        <taxon>Babesia</taxon>
    </lineage>
</organism>
<feature type="compositionally biased region" description="Basic and acidic residues" evidence="1">
    <location>
        <begin position="201"/>
        <end position="210"/>
    </location>
</feature>
<dbReference type="RefSeq" id="XP_067717430.1">
    <property type="nucleotide sequence ID" value="XM_067861329.1"/>
</dbReference>
<dbReference type="GeneID" id="94196842"/>
<dbReference type="EMBL" id="BPLF01000004">
    <property type="protein sequence ID" value="GIX65361.1"/>
    <property type="molecule type" value="Genomic_DNA"/>
</dbReference>
<name>A0AAV4LZV6_BABCB</name>
<evidence type="ECO:0000313" key="2">
    <source>
        <dbReference type="EMBL" id="GIX65361.1"/>
    </source>
</evidence>
<evidence type="ECO:0000256" key="1">
    <source>
        <dbReference type="SAM" id="MobiDB-lite"/>
    </source>
</evidence>
<evidence type="ECO:0000313" key="3">
    <source>
        <dbReference type="Proteomes" id="UP001497744"/>
    </source>
</evidence>
<comment type="caution">
    <text evidence="2">The sequence shown here is derived from an EMBL/GenBank/DDBJ whole genome shotgun (WGS) entry which is preliminary data.</text>
</comment>
<proteinExistence type="predicted"/>
<keyword evidence="3" id="KW-1185">Reference proteome</keyword>
<feature type="region of interest" description="Disordered" evidence="1">
    <location>
        <begin position="198"/>
        <end position="218"/>
    </location>
</feature>
<sequence>MKDHSHTRFDPDAFFKFEEDELNGHLTTRQNSLSPTHTESFSDDAETVARLDVGYADVDSDASQNENDAEEEFDEKLIRRKSALLDAIGKFKANNPEKMTLQEYMMHSYVILHTKNEHTILTYEIIAAHSKIGPEAYAETMRAQTLSRLEQENLYGDVIGILTSDMGTDQEKAELDKHFTWLCQCCCAAMEEKDEMSGTESLKRQRHDAVEPELEQPQSHRELGMYAYEQVNAPCNFSELLSVPELPNDVMYEALRQNGNRLVQRSLYGRSKRQHRTHALAANPRVTNTVASAAELKGFAEDIQK</sequence>
<reference evidence="2 3" key="1">
    <citation type="submission" date="2021-06" db="EMBL/GenBank/DDBJ databases">
        <title>Genome sequence of Babesia caballi.</title>
        <authorList>
            <person name="Yamagishi J."/>
            <person name="Kidaka T."/>
            <person name="Ochi A."/>
        </authorList>
    </citation>
    <scope>NUCLEOTIDE SEQUENCE [LARGE SCALE GENOMIC DNA]</scope>
    <source>
        <strain evidence="2">USDA-D6B2</strain>
    </source>
</reference>
<accession>A0AAV4LZV6</accession>
<gene>
    <name evidence="2" type="ORF">BcabD6B2_47960</name>
</gene>
<dbReference type="AlphaFoldDB" id="A0AAV4LZV6"/>
<dbReference type="Proteomes" id="UP001497744">
    <property type="component" value="Unassembled WGS sequence"/>
</dbReference>
<protein>
    <submittedName>
        <fullName evidence="2">Uracil-DNA glycosylase, putative</fullName>
    </submittedName>
</protein>